<dbReference type="RefSeq" id="WP_369602228.1">
    <property type="nucleotide sequence ID" value="NZ_CP154858.1"/>
</dbReference>
<feature type="compositionally biased region" description="Basic and acidic residues" evidence="12">
    <location>
        <begin position="149"/>
        <end position="164"/>
    </location>
</feature>
<comment type="subcellular location">
    <subcellularLocation>
        <location evidence="2">Periplasm</location>
    </subcellularLocation>
</comment>
<dbReference type="GO" id="GO:0044780">
    <property type="term" value="P:bacterial-type flagellum assembly"/>
    <property type="evidence" value="ECO:0007669"/>
    <property type="project" value="InterPro"/>
</dbReference>
<feature type="region of interest" description="Disordered" evidence="12">
    <location>
        <begin position="144"/>
        <end position="187"/>
    </location>
</feature>
<evidence type="ECO:0000256" key="4">
    <source>
        <dbReference type="ARBA" id="ARBA00007974"/>
    </source>
</evidence>
<evidence type="ECO:0000256" key="2">
    <source>
        <dbReference type="ARBA" id="ARBA00004418"/>
    </source>
</evidence>
<keyword evidence="14" id="KW-0966">Cell projection</keyword>
<dbReference type="InterPro" id="IPR002901">
    <property type="entry name" value="MGlyc_endo_b_GlcNAc-like_dom"/>
</dbReference>
<evidence type="ECO:0000256" key="9">
    <source>
        <dbReference type="ARBA" id="ARBA00023295"/>
    </source>
</evidence>
<proteinExistence type="inferred from homology"/>
<dbReference type="PANTHER" id="PTHR33308:SF9">
    <property type="entry name" value="PEPTIDOGLYCAN HYDROLASE FLGJ"/>
    <property type="match status" value="1"/>
</dbReference>
<dbReference type="GO" id="GO:0042597">
    <property type="term" value="C:periplasmic space"/>
    <property type="evidence" value="ECO:0007669"/>
    <property type="project" value="UniProtKB-SubCell"/>
</dbReference>
<evidence type="ECO:0000256" key="1">
    <source>
        <dbReference type="ARBA" id="ARBA00002954"/>
    </source>
</evidence>
<evidence type="ECO:0000256" key="7">
    <source>
        <dbReference type="ARBA" id="ARBA00022795"/>
    </source>
</evidence>
<keyword evidence="14" id="KW-0969">Cilium</keyword>
<keyword evidence="6" id="KW-0574">Periplasm</keyword>
<keyword evidence="8 14" id="KW-0378">Hydrolase</keyword>
<evidence type="ECO:0000256" key="5">
    <source>
        <dbReference type="ARBA" id="ARBA00013433"/>
    </source>
</evidence>
<keyword evidence="7" id="KW-1005">Bacterial flagellum biogenesis</keyword>
<keyword evidence="10" id="KW-0961">Cell wall biogenesis/degradation</keyword>
<evidence type="ECO:0000313" key="14">
    <source>
        <dbReference type="EMBL" id="XDT73234.1"/>
    </source>
</evidence>
<evidence type="ECO:0000256" key="6">
    <source>
        <dbReference type="ARBA" id="ARBA00022764"/>
    </source>
</evidence>
<dbReference type="GO" id="GO:0016798">
    <property type="term" value="F:hydrolase activity, acting on glycosyl bonds"/>
    <property type="evidence" value="ECO:0007669"/>
    <property type="project" value="UniProtKB-KW"/>
</dbReference>
<dbReference type="Gene3D" id="1.10.530.10">
    <property type="match status" value="1"/>
</dbReference>
<comment type="similarity">
    <text evidence="4">In the C-terminal section; belongs to the glycosyl hydrolase 73 family.</text>
</comment>
<dbReference type="Gene3D" id="2.10.70.40">
    <property type="entry name" value="peptidoglycan hydrolase"/>
    <property type="match status" value="1"/>
</dbReference>
<comment type="function">
    <text evidence="1">Flagellum-specific muramidase which hydrolyzes the peptidoglycan layer to assemble the rod structure in the periplasmic space.</text>
</comment>
<dbReference type="GO" id="GO:0071555">
    <property type="term" value="P:cell wall organization"/>
    <property type="evidence" value="ECO:0007669"/>
    <property type="project" value="UniProtKB-KW"/>
</dbReference>
<dbReference type="NCBIfam" id="TIGR02541">
    <property type="entry name" value="flagell_FlgJ"/>
    <property type="match status" value="1"/>
</dbReference>
<evidence type="ECO:0000256" key="3">
    <source>
        <dbReference type="ARBA" id="ARBA00006880"/>
    </source>
</evidence>
<dbReference type="PANTHER" id="PTHR33308">
    <property type="entry name" value="PEPTIDOGLYCAN HYDROLASE FLGJ"/>
    <property type="match status" value="1"/>
</dbReference>
<keyword evidence="9" id="KW-0326">Glycosidase</keyword>
<dbReference type="InterPro" id="IPR019301">
    <property type="entry name" value="Flagellar_prot_FlgJ_N"/>
</dbReference>
<dbReference type="AlphaFoldDB" id="A0AB39UZ55"/>
<dbReference type="InterPro" id="IPR051056">
    <property type="entry name" value="Glycosyl_Hydrolase_73"/>
</dbReference>
<gene>
    <name evidence="14" type="primary">flgJ</name>
    <name evidence="14" type="ORF">AAIA72_04470</name>
</gene>
<dbReference type="EMBL" id="CP154858">
    <property type="protein sequence ID" value="XDT73234.1"/>
    <property type="molecule type" value="Genomic_DNA"/>
</dbReference>
<dbReference type="Pfam" id="PF10135">
    <property type="entry name" value="Rod-binding"/>
    <property type="match status" value="1"/>
</dbReference>
<sequence>MTTQPYLSRATQSYADLSALQALKRPSLDKQASLEAVARQFESLLTAQMLQAMRSANRVLAKDNPLNTWSTQFYEDMFDQQLAVSLSTGKGLGLARLLVQQLGGDSSWPTRYANLEDYRKHPVDRPLTQVEERMLQEMDGILASVTHPNDGDTHARTDIRHPEDSQGGPVASSSRSPDAGRADQAFDSPEDFVTRLAPAARRVADELGVDYRVLLAQAALETGWGRHMIRDEAGGNSFNLFGIKAGEGWTGRTAWTQTTEYVGGKPIKISAPFRAYDSFEDSFRDYLQFLRGNARYAPALEQAADPQAYTKALQEAGYATDPAYSRKILSILGRLREPDAAVGGEES</sequence>
<dbReference type="Pfam" id="PF01832">
    <property type="entry name" value="Glucosaminidase"/>
    <property type="match status" value="1"/>
</dbReference>
<dbReference type="KEGG" id="tcd:AAIA72_04470"/>
<comment type="similarity">
    <text evidence="3">In the N-terminal section; belongs to the FlgJ family.</text>
</comment>
<accession>A0AB39UZ55</accession>
<dbReference type="GO" id="GO:0004040">
    <property type="term" value="F:amidase activity"/>
    <property type="evidence" value="ECO:0007669"/>
    <property type="project" value="InterPro"/>
</dbReference>
<evidence type="ECO:0000256" key="10">
    <source>
        <dbReference type="ARBA" id="ARBA00023316"/>
    </source>
</evidence>
<evidence type="ECO:0000256" key="8">
    <source>
        <dbReference type="ARBA" id="ARBA00022801"/>
    </source>
</evidence>
<protein>
    <recommendedName>
        <fullName evidence="5">Peptidoglycan hydrolase FlgJ</fullName>
    </recommendedName>
    <alternativeName>
        <fullName evidence="11">Muramidase FlgJ</fullName>
    </alternativeName>
</protein>
<organism evidence="14">
    <name type="scientific">Thermohahella caldifontis</name>
    <dbReference type="NCBI Taxonomy" id="3142973"/>
    <lineage>
        <taxon>Bacteria</taxon>
        <taxon>Pseudomonadati</taxon>
        <taxon>Pseudomonadota</taxon>
        <taxon>Gammaproteobacteria</taxon>
        <taxon>Oceanospirillales</taxon>
        <taxon>Hahellaceae</taxon>
        <taxon>Thermohahella</taxon>
    </lineage>
</organism>
<dbReference type="InterPro" id="IPR013377">
    <property type="entry name" value="FlgJ"/>
</dbReference>
<evidence type="ECO:0000259" key="13">
    <source>
        <dbReference type="SMART" id="SM00047"/>
    </source>
</evidence>
<feature type="domain" description="Mannosyl-glycoprotein endo-beta-N-acetylglucosamidase-like" evidence="13">
    <location>
        <begin position="182"/>
        <end position="339"/>
    </location>
</feature>
<keyword evidence="14" id="KW-0282">Flagellum</keyword>
<dbReference type="SMART" id="SM00047">
    <property type="entry name" value="LYZ2"/>
    <property type="match status" value="1"/>
</dbReference>
<name>A0AB39UZ55_9GAMM</name>
<dbReference type="GO" id="GO:0071973">
    <property type="term" value="P:bacterial-type flagellum-dependent cell motility"/>
    <property type="evidence" value="ECO:0007669"/>
    <property type="project" value="TreeGrafter"/>
</dbReference>
<reference evidence="14" key="1">
    <citation type="submission" date="2024-05" db="EMBL/GenBank/DDBJ databases">
        <title>Genome sequencing of novel strain.</title>
        <authorList>
            <person name="Ganbat D."/>
            <person name="Ganbat S."/>
            <person name="Lee S.-J."/>
        </authorList>
    </citation>
    <scope>NUCLEOTIDE SEQUENCE</scope>
    <source>
        <strain evidence="14">SMD15-11</strain>
    </source>
</reference>
<evidence type="ECO:0000256" key="11">
    <source>
        <dbReference type="ARBA" id="ARBA00030835"/>
    </source>
</evidence>
<evidence type="ECO:0000256" key="12">
    <source>
        <dbReference type="SAM" id="MobiDB-lite"/>
    </source>
</evidence>